<accession>A0A076NQ43</accession>
<dbReference type="eggNOG" id="ENOG5031R08">
    <property type="taxonomic scope" value="Bacteria"/>
</dbReference>
<evidence type="ECO:0000313" key="3">
    <source>
        <dbReference type="Proteomes" id="UP000028780"/>
    </source>
</evidence>
<evidence type="ECO:0000313" key="1">
    <source>
        <dbReference type="EMBL" id="AIJ34311.1"/>
    </source>
</evidence>
<name>A0A076NQ43_9CORY</name>
<dbReference type="KEGG" id="cii:CIMIT_10830"/>
<evidence type="ECO:0000313" key="4">
    <source>
        <dbReference type="Proteomes" id="UP000215374"/>
    </source>
</evidence>
<dbReference type="Proteomes" id="UP000028780">
    <property type="component" value="Chromosome"/>
</dbReference>
<organism evidence="1 3">
    <name type="scientific">Corynebacterium imitans</name>
    <dbReference type="NCBI Taxonomy" id="156978"/>
    <lineage>
        <taxon>Bacteria</taxon>
        <taxon>Bacillati</taxon>
        <taxon>Actinomycetota</taxon>
        <taxon>Actinomycetes</taxon>
        <taxon>Mycobacteriales</taxon>
        <taxon>Corynebacteriaceae</taxon>
        <taxon>Corynebacterium</taxon>
    </lineage>
</organism>
<dbReference type="OrthoDB" id="4426774at2"/>
<dbReference type="RefSeq" id="WP_038592759.1">
    <property type="nucleotide sequence ID" value="NZ_CP009211.1"/>
</dbReference>
<gene>
    <name evidence="1" type="ORF">CIMIT_10830</name>
    <name evidence="2" type="ORF">SAMEA4535761_02223</name>
</gene>
<dbReference type="HOGENOM" id="CLU_1530086_0_0_11"/>
<dbReference type="EMBL" id="LT906467">
    <property type="protein sequence ID" value="SNV84678.1"/>
    <property type="molecule type" value="Genomic_DNA"/>
</dbReference>
<dbReference type="Proteomes" id="UP000215374">
    <property type="component" value="Chromosome 1"/>
</dbReference>
<dbReference type="AlphaFoldDB" id="A0A076NQ43"/>
<keyword evidence="3" id="KW-1185">Reference proteome</keyword>
<dbReference type="EMBL" id="CP009211">
    <property type="protein sequence ID" value="AIJ34311.1"/>
    <property type="molecule type" value="Genomic_DNA"/>
</dbReference>
<reference evidence="2 4" key="2">
    <citation type="submission" date="2017-06" db="EMBL/GenBank/DDBJ databases">
        <authorList>
            <consortium name="Pathogen Informatics"/>
        </authorList>
    </citation>
    <scope>NUCLEOTIDE SEQUENCE [LARGE SCALE GENOMIC DNA]</scope>
    <source>
        <strain evidence="2 4">NCTC13015</strain>
    </source>
</reference>
<evidence type="ECO:0000313" key="2">
    <source>
        <dbReference type="EMBL" id="SNV84678.1"/>
    </source>
</evidence>
<reference evidence="1 3" key="1">
    <citation type="submission" date="2014-08" db="EMBL/GenBank/DDBJ databases">
        <title>Complete genome sequence of Corynebacterium imitans DSM 44264, isolated from a five-month-old boy with suspected pharyngeal diphtheria.</title>
        <authorList>
            <person name="Mollmann S."/>
            <person name="Albersmeier A."/>
            <person name="Ruckert C."/>
            <person name="Tauch A."/>
        </authorList>
    </citation>
    <scope>NUCLEOTIDE SEQUENCE [LARGE SCALE GENOMIC DNA]</scope>
    <source>
        <strain evidence="1 3">DSM 44264</strain>
    </source>
</reference>
<sequence length="175" mass="19285">MASVSWIPATLDNIQHTTLTFHAGGELHVRAFATPFDALDAVRRAGARFDFSPERNQLRSHDDGQLVSLPAETAGGVPTDHTYCQLVASGHRPHWIPILRALNDREEGGWGDIEVLQVEGTKVTFAHDDGVVQGWFHNPRQLAAATRFHPKWHVLQFASGDTAVLSYTVIGQCRA</sequence>
<proteinExistence type="predicted"/>
<protein>
    <submittedName>
        <fullName evidence="1">Uncharacterized protein</fullName>
    </submittedName>
</protein>